<evidence type="ECO:0000313" key="1">
    <source>
        <dbReference type="EMBL" id="GFO06319.1"/>
    </source>
</evidence>
<comment type="caution">
    <text evidence="1">The sequence shown here is derived from an EMBL/GenBank/DDBJ whole genome shotgun (WGS) entry which is preliminary data.</text>
</comment>
<dbReference type="Proteomes" id="UP000735302">
    <property type="component" value="Unassembled WGS sequence"/>
</dbReference>
<gene>
    <name evidence="1" type="ORF">PoB_003282400</name>
</gene>
<organism evidence="1 2">
    <name type="scientific">Plakobranchus ocellatus</name>
    <dbReference type="NCBI Taxonomy" id="259542"/>
    <lineage>
        <taxon>Eukaryota</taxon>
        <taxon>Metazoa</taxon>
        <taxon>Spiralia</taxon>
        <taxon>Lophotrochozoa</taxon>
        <taxon>Mollusca</taxon>
        <taxon>Gastropoda</taxon>
        <taxon>Heterobranchia</taxon>
        <taxon>Euthyneura</taxon>
        <taxon>Panpulmonata</taxon>
        <taxon>Sacoglossa</taxon>
        <taxon>Placobranchoidea</taxon>
        <taxon>Plakobranchidae</taxon>
        <taxon>Plakobranchus</taxon>
    </lineage>
</organism>
<protein>
    <submittedName>
        <fullName evidence="1">Uncharacterized protein</fullName>
    </submittedName>
</protein>
<accession>A0AAV4AF79</accession>
<sequence length="104" mass="11479">MTVNETPVASKETYKIVQTKLECPSPAVGVLLTRMQAKRRSFKNAKVIQCGICGLSRGCLAISQIMTLLFLQDTSFERLLSILTLMPPVFNIVRSARCTATSNK</sequence>
<evidence type="ECO:0000313" key="2">
    <source>
        <dbReference type="Proteomes" id="UP000735302"/>
    </source>
</evidence>
<proteinExistence type="predicted"/>
<keyword evidence="2" id="KW-1185">Reference proteome</keyword>
<dbReference type="AlphaFoldDB" id="A0AAV4AF79"/>
<reference evidence="1 2" key="1">
    <citation type="journal article" date="2021" name="Elife">
        <title>Chloroplast acquisition without the gene transfer in kleptoplastic sea slugs, Plakobranchus ocellatus.</title>
        <authorList>
            <person name="Maeda T."/>
            <person name="Takahashi S."/>
            <person name="Yoshida T."/>
            <person name="Shimamura S."/>
            <person name="Takaki Y."/>
            <person name="Nagai Y."/>
            <person name="Toyoda A."/>
            <person name="Suzuki Y."/>
            <person name="Arimoto A."/>
            <person name="Ishii H."/>
            <person name="Satoh N."/>
            <person name="Nishiyama T."/>
            <person name="Hasebe M."/>
            <person name="Maruyama T."/>
            <person name="Minagawa J."/>
            <person name="Obokata J."/>
            <person name="Shigenobu S."/>
        </authorList>
    </citation>
    <scope>NUCLEOTIDE SEQUENCE [LARGE SCALE GENOMIC DNA]</scope>
</reference>
<dbReference type="EMBL" id="BLXT01003772">
    <property type="protein sequence ID" value="GFO06319.1"/>
    <property type="molecule type" value="Genomic_DNA"/>
</dbReference>
<name>A0AAV4AF79_9GAST</name>